<comment type="similarity">
    <text evidence="2">Belongs to the NPC2 family.</text>
</comment>
<sequence length="171" mass="18701">MLRVLVVSCLLVLAAAQESTNVAQCVRNAGDLPLHTWIEGCVTPPCVLPQLQDVVLHIVFRAPRLITEMRTLATAYMGILPIPYDLREDSVTCNFLTNTYCPVLATEVVQYTLRMYIESIFPVGTAVTLEFRVVDRTTGANVPMLCIRVPISIAPPVNSLSAAVNDTLTGQ</sequence>
<evidence type="ECO:0000259" key="5">
    <source>
        <dbReference type="Pfam" id="PF02221"/>
    </source>
</evidence>
<gene>
    <name evidence="6" type="ORF">g.15644</name>
</gene>
<dbReference type="EMBL" id="GDQN01006112">
    <property type="protein sequence ID" value="JAT84942.1"/>
    <property type="molecule type" value="Transcribed_RNA"/>
</dbReference>
<protein>
    <recommendedName>
        <fullName evidence="5">MD-2-related lipid-recognition domain-containing protein</fullName>
    </recommendedName>
</protein>
<dbReference type="GO" id="GO:0005576">
    <property type="term" value="C:extracellular region"/>
    <property type="evidence" value="ECO:0007669"/>
    <property type="project" value="UniProtKB-SubCell"/>
</dbReference>
<evidence type="ECO:0000256" key="2">
    <source>
        <dbReference type="ARBA" id="ARBA00006370"/>
    </source>
</evidence>
<dbReference type="AlphaFoldDB" id="A0A1E1WD61"/>
<dbReference type="Pfam" id="PF02221">
    <property type="entry name" value="E1_DerP2_DerF2"/>
    <property type="match status" value="1"/>
</dbReference>
<evidence type="ECO:0000256" key="3">
    <source>
        <dbReference type="ARBA" id="ARBA00022525"/>
    </source>
</evidence>
<dbReference type="InterPro" id="IPR003172">
    <property type="entry name" value="ML_dom"/>
</dbReference>
<dbReference type="FunFam" id="2.60.40.770:FF:000001">
    <property type="entry name" value="NPC intracellular cholesterol transporter 2"/>
    <property type="match status" value="1"/>
</dbReference>
<feature type="signal peptide" evidence="4">
    <location>
        <begin position="1"/>
        <end position="16"/>
    </location>
</feature>
<evidence type="ECO:0000256" key="1">
    <source>
        <dbReference type="ARBA" id="ARBA00004613"/>
    </source>
</evidence>
<evidence type="ECO:0000313" key="6">
    <source>
        <dbReference type="EMBL" id="JAT84942.1"/>
    </source>
</evidence>
<evidence type="ECO:0000256" key="4">
    <source>
        <dbReference type="SAM" id="SignalP"/>
    </source>
</evidence>
<accession>A0A1E1WD61</accession>
<keyword evidence="4" id="KW-0732">Signal</keyword>
<feature type="domain" description="MD-2-related lipid-recognition" evidence="5">
    <location>
        <begin position="20"/>
        <end position="153"/>
    </location>
</feature>
<name>A0A1E1WD61_PECGO</name>
<dbReference type="OrthoDB" id="6489092at2759"/>
<organism evidence="6">
    <name type="scientific">Pectinophora gossypiella</name>
    <name type="common">Cotton pink bollworm</name>
    <name type="synonym">Depressaria gossypiella</name>
    <dbReference type="NCBI Taxonomy" id="13191"/>
    <lineage>
        <taxon>Eukaryota</taxon>
        <taxon>Metazoa</taxon>
        <taxon>Ecdysozoa</taxon>
        <taxon>Arthropoda</taxon>
        <taxon>Hexapoda</taxon>
        <taxon>Insecta</taxon>
        <taxon>Pterygota</taxon>
        <taxon>Neoptera</taxon>
        <taxon>Endopterygota</taxon>
        <taxon>Lepidoptera</taxon>
        <taxon>Glossata</taxon>
        <taxon>Ditrysia</taxon>
        <taxon>Gelechioidea</taxon>
        <taxon>Gelechiidae</taxon>
        <taxon>Apatetrinae</taxon>
        <taxon>Pectinophora</taxon>
    </lineage>
</organism>
<dbReference type="SUPFAM" id="SSF81296">
    <property type="entry name" value="E set domains"/>
    <property type="match status" value="1"/>
</dbReference>
<keyword evidence="3" id="KW-0964">Secreted</keyword>
<dbReference type="Gene3D" id="2.60.40.770">
    <property type="match status" value="1"/>
</dbReference>
<dbReference type="InterPro" id="IPR014756">
    <property type="entry name" value="Ig_E-set"/>
</dbReference>
<feature type="chain" id="PRO_5009115280" description="MD-2-related lipid-recognition domain-containing protein" evidence="4">
    <location>
        <begin position="17"/>
        <end position="171"/>
    </location>
</feature>
<comment type="subcellular location">
    <subcellularLocation>
        <location evidence="1">Secreted</location>
    </subcellularLocation>
</comment>
<proteinExistence type="inferred from homology"/>
<reference evidence="6" key="1">
    <citation type="submission" date="2015-09" db="EMBL/GenBank/DDBJ databases">
        <title>De novo assembly of Pectinophora gossypiella (Pink Bollworm) gut transcriptome.</title>
        <authorList>
            <person name="Tassone E.E."/>
        </authorList>
    </citation>
    <scope>NUCLEOTIDE SEQUENCE</scope>
</reference>